<proteinExistence type="predicted"/>
<sequence length="388" mass="43158">MQMEKDSLAAASGEVFSGLLSFDQFEQTLCADIAALVPDSVQGFLSLFLSWRQGPWVDTGWSVQEGEEFTLLLNGKAWLSRTYNLSYPAALATWLRIGEQGPIFRSGQDSLSFRAQHSGRLYAKLYPRERWLDRSGAYLGDPPPVNPDEGGGVNLALLRWAPGVSARQGLARILERNPESRWAQAEQQRIRDPGPGLPAGWQDLWELAPSRMFTEVAPEKAPLAPARAIRVQMHDEVAILQKAANFALRPGTTLQWAWRIDALPSLVAENSLPTHDYLSVAVEFDNGRDLSYFWSRDLPVGTHFHCPLPGWSHRETHLVARKGTEQLGQWLQESRDVYADYAEAIGGPAPQRIVRIWLIGVSLFQHGKGSGEFGAFSLACGQERLELG</sequence>
<keyword evidence="2" id="KW-1185">Reference proteome</keyword>
<evidence type="ECO:0000313" key="1">
    <source>
        <dbReference type="EMBL" id="SEP70810.1"/>
    </source>
</evidence>
<dbReference type="RefSeq" id="WP_093280920.1">
    <property type="nucleotide sequence ID" value="NZ_FOFS01000001.1"/>
</dbReference>
<dbReference type="OrthoDB" id="9775969at2"/>
<accession>A0A1H9A2B0</accession>
<dbReference type="Pfam" id="PF11249">
    <property type="entry name" value="DUF3047"/>
    <property type="match status" value="1"/>
</dbReference>
<dbReference type="EMBL" id="FOFS01000001">
    <property type="protein sequence ID" value="SEP70810.1"/>
    <property type="molecule type" value="Genomic_DNA"/>
</dbReference>
<protein>
    <recommendedName>
        <fullName evidence="3">DUF3047 domain-containing protein</fullName>
    </recommendedName>
</protein>
<dbReference type="Proteomes" id="UP000199233">
    <property type="component" value="Unassembled WGS sequence"/>
</dbReference>
<organism evidence="1 2">
    <name type="scientific">Solimonas aquatica</name>
    <dbReference type="NCBI Taxonomy" id="489703"/>
    <lineage>
        <taxon>Bacteria</taxon>
        <taxon>Pseudomonadati</taxon>
        <taxon>Pseudomonadota</taxon>
        <taxon>Gammaproteobacteria</taxon>
        <taxon>Nevskiales</taxon>
        <taxon>Nevskiaceae</taxon>
        <taxon>Solimonas</taxon>
    </lineage>
</organism>
<evidence type="ECO:0000313" key="2">
    <source>
        <dbReference type="Proteomes" id="UP000199233"/>
    </source>
</evidence>
<evidence type="ECO:0008006" key="3">
    <source>
        <dbReference type="Google" id="ProtNLM"/>
    </source>
</evidence>
<gene>
    <name evidence="1" type="ORF">SAMN04488038_101249</name>
</gene>
<dbReference type="InterPro" id="IPR021409">
    <property type="entry name" value="DUF3047"/>
</dbReference>
<dbReference type="AlphaFoldDB" id="A0A1H9A2B0"/>
<name>A0A1H9A2B0_9GAMM</name>
<reference evidence="1 2" key="1">
    <citation type="submission" date="2016-10" db="EMBL/GenBank/DDBJ databases">
        <authorList>
            <person name="de Groot N.N."/>
        </authorList>
    </citation>
    <scope>NUCLEOTIDE SEQUENCE [LARGE SCALE GENOMIC DNA]</scope>
    <source>
        <strain evidence="1 2">DSM 25927</strain>
    </source>
</reference>